<dbReference type="Proteomes" id="UP001626628">
    <property type="component" value="Chromosome"/>
</dbReference>
<protein>
    <submittedName>
        <fullName evidence="1">Uncharacterized protein</fullName>
    </submittedName>
</protein>
<accession>A0ABZ2QXG3</accession>
<name>A0ABZ2QXG3_9ACTN</name>
<dbReference type="RefSeq" id="WP_399148419.1">
    <property type="nucleotide sequence ID" value="NZ_CP147982.1"/>
</dbReference>
<proteinExistence type="predicted"/>
<keyword evidence="2" id="KW-1185">Reference proteome</keyword>
<sequence>MQLHLPVQREIDRSKPLEPFLVLRPFLDEGVPSFANKEVGGNFGYDVNDPAPYLCHTSHGEECQLVVGGGWAGLL</sequence>
<organism evidence="1 2">
    <name type="scientific">Streptomyces sirii</name>
    <dbReference type="NCBI Taxonomy" id="3127701"/>
    <lineage>
        <taxon>Bacteria</taxon>
        <taxon>Bacillati</taxon>
        <taxon>Actinomycetota</taxon>
        <taxon>Actinomycetes</taxon>
        <taxon>Kitasatosporales</taxon>
        <taxon>Streptomycetaceae</taxon>
        <taxon>Streptomyces</taxon>
    </lineage>
</organism>
<gene>
    <name evidence="1" type="ORF">WAB15_37510</name>
</gene>
<evidence type="ECO:0000313" key="2">
    <source>
        <dbReference type="Proteomes" id="UP001626628"/>
    </source>
</evidence>
<reference evidence="1 2" key="1">
    <citation type="submission" date="2024-03" db="EMBL/GenBank/DDBJ databases">
        <title>The complete genome of Streptomyces sirii sp.nov.</title>
        <authorList>
            <person name="Zakalyukina Y.V."/>
            <person name="Belik A.R."/>
            <person name="Biryukov M.V."/>
            <person name="Baturina O.A."/>
            <person name="Kabilov M.R."/>
        </authorList>
    </citation>
    <scope>NUCLEOTIDE SEQUENCE [LARGE SCALE GENOMIC DNA]</scope>
    <source>
        <strain evidence="1 2">BP-8</strain>
    </source>
</reference>
<evidence type="ECO:0000313" key="1">
    <source>
        <dbReference type="EMBL" id="WXK81253.1"/>
    </source>
</evidence>
<dbReference type="EMBL" id="CP147982">
    <property type="protein sequence ID" value="WXK81253.1"/>
    <property type="molecule type" value="Genomic_DNA"/>
</dbReference>